<dbReference type="PANTHER" id="PTHR23342">
    <property type="entry name" value="N-ACETYLGLUTAMATE SYNTHASE"/>
    <property type="match status" value="1"/>
</dbReference>
<feature type="domain" description="Aspartate/glutamate/uridylate kinase" evidence="10">
    <location>
        <begin position="4"/>
        <end position="236"/>
    </location>
</feature>
<dbReference type="CDD" id="cd04238">
    <property type="entry name" value="AAK_NAGK-like"/>
    <property type="match status" value="1"/>
</dbReference>
<dbReference type="SUPFAM" id="SSF53633">
    <property type="entry name" value="Carbamate kinase-like"/>
    <property type="match status" value="1"/>
</dbReference>
<dbReference type="AlphaFoldDB" id="A0A2H3L810"/>
<evidence type="ECO:0000256" key="9">
    <source>
        <dbReference type="HAMAP-Rule" id="MF_00082"/>
    </source>
</evidence>
<accession>A0A2H3L810</accession>
<dbReference type="Pfam" id="PF00696">
    <property type="entry name" value="AA_kinase"/>
    <property type="match status" value="1"/>
</dbReference>
<keyword evidence="6 9" id="KW-0418">Kinase</keyword>
<comment type="pathway">
    <text evidence="1 9">Amino-acid biosynthesis; L-arginine biosynthesis; N(2)-acetyl-L-ornithine from L-glutamate: step 2/4.</text>
</comment>
<reference evidence="11 12" key="1">
    <citation type="submission" date="2016-05" db="EMBL/GenBank/DDBJ databases">
        <authorList>
            <person name="Lavstsen T."/>
            <person name="Jespersen J.S."/>
        </authorList>
    </citation>
    <scope>NUCLEOTIDE SEQUENCE [LARGE SCALE GENOMIC DNA]</scope>
    <source>
        <strain evidence="11 12">B7-9</strain>
    </source>
</reference>
<dbReference type="GO" id="GO:0042450">
    <property type="term" value="P:L-arginine biosynthetic process via ornithine"/>
    <property type="evidence" value="ECO:0007669"/>
    <property type="project" value="UniProtKB-UniRule"/>
</dbReference>
<dbReference type="PANTHER" id="PTHR23342:SF0">
    <property type="entry name" value="N-ACETYLGLUTAMATE SYNTHASE, MITOCHONDRIAL"/>
    <property type="match status" value="1"/>
</dbReference>
<organism evidence="11 12">
    <name type="scientific">Candidatus Chloroploca asiatica</name>
    <dbReference type="NCBI Taxonomy" id="1506545"/>
    <lineage>
        <taxon>Bacteria</taxon>
        <taxon>Bacillati</taxon>
        <taxon>Chloroflexota</taxon>
        <taxon>Chloroflexia</taxon>
        <taxon>Chloroflexales</taxon>
        <taxon>Chloroflexineae</taxon>
        <taxon>Oscillochloridaceae</taxon>
        <taxon>Candidatus Chloroploca</taxon>
    </lineage>
</organism>
<comment type="subcellular location">
    <subcellularLocation>
        <location evidence="9">Cytoplasm</location>
    </subcellularLocation>
</comment>
<comment type="catalytic activity">
    <reaction evidence="8 9">
        <text>N-acetyl-L-glutamate + ATP = N-acetyl-L-glutamyl 5-phosphate + ADP</text>
        <dbReference type="Rhea" id="RHEA:14629"/>
        <dbReference type="ChEBI" id="CHEBI:30616"/>
        <dbReference type="ChEBI" id="CHEBI:44337"/>
        <dbReference type="ChEBI" id="CHEBI:57936"/>
        <dbReference type="ChEBI" id="CHEBI:456216"/>
        <dbReference type="EC" id="2.7.2.8"/>
    </reaction>
</comment>
<dbReference type="GO" id="GO:0003991">
    <property type="term" value="F:acetylglutamate kinase activity"/>
    <property type="evidence" value="ECO:0007669"/>
    <property type="project" value="UniProtKB-UniRule"/>
</dbReference>
<dbReference type="HAMAP" id="MF_00082">
    <property type="entry name" value="ArgB"/>
    <property type="match status" value="1"/>
</dbReference>
<keyword evidence="12" id="KW-1185">Reference proteome</keyword>
<keyword evidence="2 9" id="KW-0055">Arginine biosynthesis</keyword>
<sequence>MKQITVVKVGGNELDDPAFLTELTEAVAAFAGPLVLVHGGGKEITAALAQTGVPNEFIAGLRVTSPEAMAVMQQVVCGTINQRVVASLVRVGVRALGLSGLDLGLLRCVPHRPDGINLGRVGLITLVDATALHGMLTQGWVPTFAPVALGLDDGLSYNVNADMVAQAVAGALAPSELVFVSNVPGVILDGEVAPVLDQAAVEQAIARGAISGGMIPKVRAALDALAAGATQVRITNLAGFASGGTRFFAS</sequence>
<dbReference type="NCBIfam" id="TIGR00761">
    <property type="entry name" value="argB"/>
    <property type="match status" value="1"/>
</dbReference>
<dbReference type="RefSeq" id="WP_097653538.1">
    <property type="nucleotide sequence ID" value="NZ_LYXE01000101.1"/>
</dbReference>
<feature type="site" description="Transition state stabilizer" evidence="9">
    <location>
        <position position="8"/>
    </location>
</feature>
<gene>
    <name evidence="9" type="primary">argB</name>
    <name evidence="11" type="ORF">A9Q02_15490</name>
</gene>
<keyword evidence="3 9" id="KW-0028">Amino-acid biosynthesis</keyword>
<evidence type="ECO:0000313" key="12">
    <source>
        <dbReference type="Proteomes" id="UP000220922"/>
    </source>
</evidence>
<evidence type="ECO:0000256" key="5">
    <source>
        <dbReference type="ARBA" id="ARBA00022741"/>
    </source>
</evidence>
<feature type="binding site" evidence="9">
    <location>
        <begin position="40"/>
        <end position="41"/>
    </location>
    <ligand>
        <name>substrate</name>
    </ligand>
</feature>
<dbReference type="Gene3D" id="3.40.1160.10">
    <property type="entry name" value="Acetylglutamate kinase-like"/>
    <property type="match status" value="1"/>
</dbReference>
<feature type="binding site" evidence="9">
    <location>
        <position position="62"/>
    </location>
    <ligand>
        <name>substrate</name>
    </ligand>
</feature>
<dbReference type="OrthoDB" id="9803155at2"/>
<comment type="function">
    <text evidence="9">Catalyzes the ATP-dependent phosphorylation of N-acetyl-L-glutamate.</text>
</comment>
<comment type="caution">
    <text evidence="11">The sequence shown here is derived from an EMBL/GenBank/DDBJ whole genome shotgun (WGS) entry which is preliminary data.</text>
</comment>
<evidence type="ECO:0000256" key="6">
    <source>
        <dbReference type="ARBA" id="ARBA00022777"/>
    </source>
</evidence>
<dbReference type="InterPro" id="IPR001048">
    <property type="entry name" value="Asp/Glu/Uridylate_kinase"/>
</dbReference>
<evidence type="ECO:0000256" key="7">
    <source>
        <dbReference type="ARBA" id="ARBA00022840"/>
    </source>
</evidence>
<feature type="binding site" evidence="9">
    <location>
        <position position="158"/>
    </location>
    <ligand>
        <name>substrate</name>
    </ligand>
</feature>
<dbReference type="Proteomes" id="UP000220922">
    <property type="component" value="Unassembled WGS sequence"/>
</dbReference>
<evidence type="ECO:0000313" key="11">
    <source>
        <dbReference type="EMBL" id="PDV98430.1"/>
    </source>
</evidence>
<protein>
    <recommendedName>
        <fullName evidence="9">Acetylglutamate kinase</fullName>
        <ecNumber evidence="9">2.7.2.8</ecNumber>
    </recommendedName>
    <alternativeName>
        <fullName evidence="9">N-acetyl-L-glutamate 5-phosphotransferase</fullName>
    </alternativeName>
    <alternativeName>
        <fullName evidence="9">NAG kinase</fullName>
        <shortName evidence="9">NAGK</shortName>
    </alternativeName>
</protein>
<evidence type="ECO:0000259" key="10">
    <source>
        <dbReference type="Pfam" id="PF00696"/>
    </source>
</evidence>
<dbReference type="InterPro" id="IPR036393">
    <property type="entry name" value="AceGlu_kinase-like_sf"/>
</dbReference>
<name>A0A2H3L810_9CHLR</name>
<keyword evidence="7 9" id="KW-0067">ATP-binding</keyword>
<evidence type="ECO:0000256" key="1">
    <source>
        <dbReference type="ARBA" id="ARBA00004828"/>
    </source>
</evidence>
<dbReference type="UniPathway" id="UPA00068">
    <property type="reaction ID" value="UER00107"/>
</dbReference>
<feature type="site" description="Transition state stabilizer" evidence="9">
    <location>
        <position position="217"/>
    </location>
</feature>
<dbReference type="EMBL" id="LYXE01000101">
    <property type="protein sequence ID" value="PDV98430.1"/>
    <property type="molecule type" value="Genomic_DNA"/>
</dbReference>
<evidence type="ECO:0000256" key="8">
    <source>
        <dbReference type="ARBA" id="ARBA00048141"/>
    </source>
</evidence>
<comment type="similarity">
    <text evidence="9">Belongs to the acetylglutamate kinase family. ArgB subfamily.</text>
</comment>
<keyword evidence="4 9" id="KW-0808">Transferase</keyword>
<evidence type="ECO:0000256" key="2">
    <source>
        <dbReference type="ARBA" id="ARBA00022571"/>
    </source>
</evidence>
<dbReference type="PIRSF" id="PIRSF000728">
    <property type="entry name" value="NAGK"/>
    <property type="match status" value="1"/>
</dbReference>
<keyword evidence="5 9" id="KW-0547">Nucleotide-binding</keyword>
<dbReference type="InterPro" id="IPR037528">
    <property type="entry name" value="ArgB"/>
</dbReference>
<dbReference type="InterPro" id="IPR004662">
    <property type="entry name" value="AcgluKinase_fam"/>
</dbReference>
<evidence type="ECO:0000256" key="4">
    <source>
        <dbReference type="ARBA" id="ARBA00022679"/>
    </source>
</evidence>
<dbReference type="EC" id="2.7.2.8" evidence="9"/>
<dbReference type="GO" id="GO:0005524">
    <property type="term" value="F:ATP binding"/>
    <property type="evidence" value="ECO:0007669"/>
    <property type="project" value="UniProtKB-UniRule"/>
</dbReference>
<dbReference type="GO" id="GO:0005737">
    <property type="term" value="C:cytoplasm"/>
    <property type="evidence" value="ECO:0007669"/>
    <property type="project" value="UniProtKB-SubCell"/>
</dbReference>
<evidence type="ECO:0000256" key="3">
    <source>
        <dbReference type="ARBA" id="ARBA00022605"/>
    </source>
</evidence>
<keyword evidence="9" id="KW-0963">Cytoplasm</keyword>
<proteinExistence type="inferred from homology"/>